<dbReference type="InterPro" id="IPR001054">
    <property type="entry name" value="A/G_cyclase"/>
</dbReference>
<sequence length="156" mass="17941">MYGVFVRVPAERSQRKAFLQARSYVEDRLRLEDKNEKQERLLMSLLPRNVAMEMKEDFLKPPPQRIFHKIYIQWHDNVSILFADIVGFTGLASQCTAQELVKLLNELFSKFDPMVFFGEGDLTAQSSGLHLSGIEHWLSLHPGLQWAPRLDTGLPG</sequence>
<accession>A0ABM5B1W1</accession>
<evidence type="ECO:0000256" key="7">
    <source>
        <dbReference type="ARBA" id="ARBA00022741"/>
    </source>
</evidence>
<dbReference type="RefSeq" id="XP_072621030.1">
    <property type="nucleotide sequence ID" value="XM_072764929.1"/>
</dbReference>
<evidence type="ECO:0000256" key="10">
    <source>
        <dbReference type="ARBA" id="ARBA00022989"/>
    </source>
</evidence>
<dbReference type="InterPro" id="IPR032628">
    <property type="entry name" value="AC_N"/>
</dbReference>
<comment type="catalytic activity">
    <reaction evidence="1">
        <text>ATP = 3',5'-cyclic AMP + diphosphate</text>
        <dbReference type="Rhea" id="RHEA:15389"/>
        <dbReference type="ChEBI" id="CHEBI:30616"/>
        <dbReference type="ChEBI" id="CHEBI:33019"/>
        <dbReference type="ChEBI" id="CHEBI:58165"/>
        <dbReference type="EC" id="4.6.1.1"/>
    </reaction>
</comment>
<evidence type="ECO:0000256" key="6">
    <source>
        <dbReference type="ARBA" id="ARBA00022723"/>
    </source>
</evidence>
<reference evidence="15" key="1">
    <citation type="submission" date="2025-08" db="UniProtKB">
        <authorList>
            <consortium name="RefSeq"/>
        </authorList>
    </citation>
    <scope>IDENTIFICATION</scope>
    <source>
        <tissue evidence="15">Cell line</tissue>
    </source>
</reference>
<keyword evidence="8" id="KW-0067">ATP-binding</keyword>
<dbReference type="InterPro" id="IPR029787">
    <property type="entry name" value="Nucleotide_cyclase"/>
</dbReference>
<organism evidence="14 15">
    <name type="scientific">Vulpes vulpes</name>
    <name type="common">Red fox</name>
    <dbReference type="NCBI Taxonomy" id="9627"/>
    <lineage>
        <taxon>Eukaryota</taxon>
        <taxon>Metazoa</taxon>
        <taxon>Chordata</taxon>
        <taxon>Craniata</taxon>
        <taxon>Vertebrata</taxon>
        <taxon>Euteleostomi</taxon>
        <taxon>Mammalia</taxon>
        <taxon>Eutheria</taxon>
        <taxon>Laurasiatheria</taxon>
        <taxon>Carnivora</taxon>
        <taxon>Caniformia</taxon>
        <taxon>Canidae</taxon>
        <taxon>Vulpes</taxon>
    </lineage>
</organism>
<evidence type="ECO:0000313" key="15">
    <source>
        <dbReference type="RefSeq" id="XP_072621030.1"/>
    </source>
</evidence>
<dbReference type="PANTHER" id="PTHR45627">
    <property type="entry name" value="ADENYLATE CYCLASE TYPE 1"/>
    <property type="match status" value="1"/>
</dbReference>
<keyword evidence="9" id="KW-0460">Magnesium</keyword>
<evidence type="ECO:0000256" key="11">
    <source>
        <dbReference type="ARBA" id="ARBA00023136"/>
    </source>
</evidence>
<evidence type="ECO:0000313" key="14">
    <source>
        <dbReference type="Proteomes" id="UP001652641"/>
    </source>
</evidence>
<comment type="subcellular location">
    <subcellularLocation>
        <location evidence="3">Membrane</location>
        <topology evidence="3">Multi-pass membrane protein</topology>
    </subcellularLocation>
</comment>
<keyword evidence="11" id="KW-0472">Membrane</keyword>
<name>A0ABM5B1W1_VULVU</name>
<dbReference type="Pfam" id="PF16214">
    <property type="entry name" value="AC_N"/>
    <property type="match status" value="1"/>
</dbReference>
<keyword evidence="6" id="KW-0479">Metal-binding</keyword>
<keyword evidence="10" id="KW-1133">Transmembrane helix</keyword>
<evidence type="ECO:0000256" key="5">
    <source>
        <dbReference type="ARBA" id="ARBA00022692"/>
    </source>
</evidence>
<evidence type="ECO:0000256" key="12">
    <source>
        <dbReference type="ARBA" id="ARBA00023239"/>
    </source>
</evidence>
<evidence type="ECO:0000256" key="2">
    <source>
        <dbReference type="ARBA" id="ARBA00001936"/>
    </source>
</evidence>
<evidence type="ECO:0000256" key="9">
    <source>
        <dbReference type="ARBA" id="ARBA00022842"/>
    </source>
</evidence>
<dbReference type="EC" id="4.6.1.1" evidence="4"/>
<dbReference type="PANTHER" id="PTHR45627:SF26">
    <property type="entry name" value="ADENYLATE CYCLASE TYPE 1"/>
    <property type="match status" value="1"/>
</dbReference>
<dbReference type="Pfam" id="PF00211">
    <property type="entry name" value="Guanylate_cyc"/>
    <property type="match status" value="1"/>
</dbReference>
<evidence type="ECO:0000259" key="13">
    <source>
        <dbReference type="PROSITE" id="PS50125"/>
    </source>
</evidence>
<comment type="cofactor">
    <cofactor evidence="2">
        <name>Mn(2+)</name>
        <dbReference type="ChEBI" id="CHEBI:29035"/>
    </cofactor>
</comment>
<proteinExistence type="predicted"/>
<dbReference type="PROSITE" id="PS50125">
    <property type="entry name" value="GUANYLATE_CYCLASE_2"/>
    <property type="match status" value="1"/>
</dbReference>
<evidence type="ECO:0000256" key="4">
    <source>
        <dbReference type="ARBA" id="ARBA00012201"/>
    </source>
</evidence>
<keyword evidence="14" id="KW-1185">Reference proteome</keyword>
<keyword evidence="5" id="KW-0812">Transmembrane</keyword>
<dbReference type="GeneID" id="112912697"/>
<dbReference type="SMART" id="SM00044">
    <property type="entry name" value="CYCc"/>
    <property type="match status" value="1"/>
</dbReference>
<protein>
    <recommendedName>
        <fullName evidence="4">adenylate cyclase</fullName>
        <ecNumber evidence="4">4.6.1.1</ecNumber>
    </recommendedName>
</protein>
<evidence type="ECO:0000256" key="8">
    <source>
        <dbReference type="ARBA" id="ARBA00022840"/>
    </source>
</evidence>
<evidence type="ECO:0000256" key="1">
    <source>
        <dbReference type="ARBA" id="ARBA00001593"/>
    </source>
</evidence>
<keyword evidence="7" id="KW-0547">Nucleotide-binding</keyword>
<evidence type="ECO:0000256" key="3">
    <source>
        <dbReference type="ARBA" id="ARBA00004141"/>
    </source>
</evidence>
<keyword evidence="12" id="KW-0456">Lyase</keyword>
<dbReference type="SUPFAM" id="SSF55073">
    <property type="entry name" value="Nucleotide cyclase"/>
    <property type="match status" value="1"/>
</dbReference>
<dbReference type="Gene3D" id="3.30.70.1230">
    <property type="entry name" value="Nucleotide cyclase"/>
    <property type="match status" value="1"/>
</dbReference>
<feature type="domain" description="Guanylate cyclase" evidence="13">
    <location>
        <begin position="79"/>
        <end position="115"/>
    </location>
</feature>
<dbReference type="Proteomes" id="UP001652641">
    <property type="component" value="Chromosome 7"/>
</dbReference>
<gene>
    <name evidence="15" type="primary">LOC112912697</name>
</gene>